<evidence type="ECO:0000313" key="1">
    <source>
        <dbReference type="EMBL" id="TNN80167.1"/>
    </source>
</evidence>
<gene>
    <name evidence="1" type="ORF">EYF80_009492</name>
</gene>
<dbReference type="AlphaFoldDB" id="A0A4Z2IQW0"/>
<sequence>MGPNTGCGVTGSPSQGRLLSEQTGWQQGHHLSTVLIIEGIVGLSLSPSAESGHDGEIHVGENTLAVQVINADVDSVQARFGDVTRDGRVGALVFGHGQVPSPRLTIDLGVGVACVLVLDWR</sequence>
<dbReference type="OrthoDB" id="10512875at2759"/>
<keyword evidence="2" id="KW-1185">Reference proteome</keyword>
<dbReference type="Proteomes" id="UP000314294">
    <property type="component" value="Unassembled WGS sequence"/>
</dbReference>
<reference evidence="1 2" key="1">
    <citation type="submission" date="2019-03" db="EMBL/GenBank/DDBJ databases">
        <title>First draft genome of Liparis tanakae, snailfish: a comprehensive survey of snailfish specific genes.</title>
        <authorList>
            <person name="Kim W."/>
            <person name="Song I."/>
            <person name="Jeong J.-H."/>
            <person name="Kim D."/>
            <person name="Kim S."/>
            <person name="Ryu S."/>
            <person name="Song J.Y."/>
            <person name="Lee S.K."/>
        </authorList>
    </citation>
    <scope>NUCLEOTIDE SEQUENCE [LARGE SCALE GENOMIC DNA]</scope>
    <source>
        <tissue evidence="1">Muscle</tissue>
    </source>
</reference>
<proteinExistence type="predicted"/>
<evidence type="ECO:0000313" key="2">
    <source>
        <dbReference type="Proteomes" id="UP000314294"/>
    </source>
</evidence>
<dbReference type="EMBL" id="SRLO01000056">
    <property type="protein sequence ID" value="TNN80167.1"/>
    <property type="molecule type" value="Genomic_DNA"/>
</dbReference>
<accession>A0A4Z2IQW0</accession>
<comment type="caution">
    <text evidence="1">The sequence shown here is derived from an EMBL/GenBank/DDBJ whole genome shotgun (WGS) entry which is preliminary data.</text>
</comment>
<name>A0A4Z2IQW0_9TELE</name>
<organism evidence="1 2">
    <name type="scientific">Liparis tanakae</name>
    <name type="common">Tanaka's snailfish</name>
    <dbReference type="NCBI Taxonomy" id="230148"/>
    <lineage>
        <taxon>Eukaryota</taxon>
        <taxon>Metazoa</taxon>
        <taxon>Chordata</taxon>
        <taxon>Craniata</taxon>
        <taxon>Vertebrata</taxon>
        <taxon>Euteleostomi</taxon>
        <taxon>Actinopterygii</taxon>
        <taxon>Neopterygii</taxon>
        <taxon>Teleostei</taxon>
        <taxon>Neoteleostei</taxon>
        <taxon>Acanthomorphata</taxon>
        <taxon>Eupercaria</taxon>
        <taxon>Perciformes</taxon>
        <taxon>Cottioidei</taxon>
        <taxon>Cottales</taxon>
        <taxon>Liparidae</taxon>
        <taxon>Liparis</taxon>
    </lineage>
</organism>
<protein>
    <submittedName>
        <fullName evidence="1">Uncharacterized protein</fullName>
    </submittedName>
</protein>